<dbReference type="Proteomes" id="UP001597046">
    <property type="component" value="Unassembled WGS sequence"/>
</dbReference>
<comment type="caution">
    <text evidence="2">The sequence shown here is derived from an EMBL/GenBank/DDBJ whole genome shotgun (WGS) entry which is preliminary data.</text>
</comment>
<gene>
    <name evidence="2" type="ORF">ACFQ2V_20385</name>
</gene>
<evidence type="ECO:0000259" key="1">
    <source>
        <dbReference type="Pfam" id="PF11716"/>
    </source>
</evidence>
<keyword evidence="3" id="KW-1185">Reference proteome</keyword>
<dbReference type="Pfam" id="PF11716">
    <property type="entry name" value="MDMPI_N"/>
    <property type="match status" value="1"/>
</dbReference>
<dbReference type="GO" id="GO:0016853">
    <property type="term" value="F:isomerase activity"/>
    <property type="evidence" value="ECO:0007669"/>
    <property type="project" value="UniProtKB-KW"/>
</dbReference>
<feature type="domain" description="Mycothiol-dependent maleylpyruvate isomerase metal-binding" evidence="1">
    <location>
        <begin position="12"/>
        <end position="129"/>
    </location>
</feature>
<accession>A0ABW3N1C3</accession>
<evidence type="ECO:0000313" key="2">
    <source>
        <dbReference type="EMBL" id="MFD1056671.1"/>
    </source>
</evidence>
<evidence type="ECO:0000313" key="3">
    <source>
        <dbReference type="Proteomes" id="UP001597046"/>
    </source>
</evidence>
<name>A0ABW3N1C3_9MICO</name>
<keyword evidence="2" id="KW-0413">Isomerase</keyword>
<organism evidence="2 3">
    <name type="scientific">Terrabacter terrigena</name>
    <dbReference type="NCBI Taxonomy" id="574718"/>
    <lineage>
        <taxon>Bacteria</taxon>
        <taxon>Bacillati</taxon>
        <taxon>Actinomycetota</taxon>
        <taxon>Actinomycetes</taxon>
        <taxon>Micrococcales</taxon>
        <taxon>Intrasporangiaceae</taxon>
        <taxon>Terrabacter</taxon>
    </lineage>
</organism>
<dbReference type="InterPro" id="IPR024344">
    <property type="entry name" value="MDMPI_metal-binding"/>
</dbReference>
<dbReference type="SUPFAM" id="SSF109854">
    <property type="entry name" value="DinB/YfiT-like putative metalloenzymes"/>
    <property type="match status" value="1"/>
</dbReference>
<dbReference type="EMBL" id="JBHTKH010000023">
    <property type="protein sequence ID" value="MFD1056671.1"/>
    <property type="molecule type" value="Genomic_DNA"/>
</dbReference>
<dbReference type="Gene3D" id="1.20.120.450">
    <property type="entry name" value="dinb family like domain"/>
    <property type="match status" value="1"/>
</dbReference>
<reference evidence="3" key="1">
    <citation type="journal article" date="2019" name="Int. J. Syst. Evol. Microbiol.">
        <title>The Global Catalogue of Microorganisms (GCM) 10K type strain sequencing project: providing services to taxonomists for standard genome sequencing and annotation.</title>
        <authorList>
            <consortium name="The Broad Institute Genomics Platform"/>
            <consortium name="The Broad Institute Genome Sequencing Center for Infectious Disease"/>
            <person name="Wu L."/>
            <person name="Ma J."/>
        </authorList>
    </citation>
    <scope>NUCLEOTIDE SEQUENCE [LARGE SCALE GENOMIC DNA]</scope>
    <source>
        <strain evidence="3">CCUG 57508</strain>
    </source>
</reference>
<dbReference type="InterPro" id="IPR034660">
    <property type="entry name" value="DinB/YfiT-like"/>
</dbReference>
<dbReference type="RefSeq" id="WP_386054779.1">
    <property type="nucleotide sequence ID" value="NZ_JBHTKH010000023.1"/>
</dbReference>
<dbReference type="InterPro" id="IPR017517">
    <property type="entry name" value="Maleyloyr_isom"/>
</dbReference>
<sequence>MTTNDIATTYARLAAPFTAVVGRLDRADWHAASPCEGWSAWDVLDHVITTQRDFLEKHGADLGDRPAASPGRAEPGEVWRAHDARVQRLLAHPAVRDHAYDGVFGTTTVGRSLVAFYGFDLLVHRWDIAAAAGLEVRFNDAELDVVEQSADGFGEHLYDEGVCRPAVPATDGADRQERVLARLGRRVPVSERVRG</sequence>
<protein>
    <submittedName>
        <fullName evidence="2">Maleylpyruvate isomerase family mycothiol-dependent enzyme</fullName>
    </submittedName>
</protein>
<dbReference type="NCBIfam" id="TIGR03083">
    <property type="entry name" value="maleylpyruvate isomerase family mycothiol-dependent enzyme"/>
    <property type="match status" value="1"/>
</dbReference>
<proteinExistence type="predicted"/>